<dbReference type="OrthoDB" id="45365at2759"/>
<evidence type="ECO:0000313" key="4">
    <source>
        <dbReference type="Proteomes" id="UP000494165"/>
    </source>
</evidence>
<protein>
    <recommendedName>
        <fullName evidence="2">BTB domain-containing protein</fullName>
    </recommendedName>
</protein>
<comment type="caution">
    <text evidence="3">The sequence shown here is derived from an EMBL/GenBank/DDBJ whole genome shotgun (WGS) entry which is preliminary data.</text>
</comment>
<feature type="domain" description="BTB" evidence="2">
    <location>
        <begin position="88"/>
        <end position="160"/>
    </location>
</feature>
<dbReference type="GO" id="GO:0005829">
    <property type="term" value="C:cytosol"/>
    <property type="evidence" value="ECO:0007669"/>
    <property type="project" value="TreeGrafter"/>
</dbReference>
<dbReference type="AlphaFoldDB" id="A0A8S1CD35"/>
<dbReference type="PANTHER" id="PTHR45774:SF3">
    <property type="entry name" value="BTB (POZ) DOMAIN-CONTAINING 2B-RELATED"/>
    <property type="match status" value="1"/>
</dbReference>
<organism evidence="3 4">
    <name type="scientific">Cloeon dipterum</name>
    <dbReference type="NCBI Taxonomy" id="197152"/>
    <lineage>
        <taxon>Eukaryota</taxon>
        <taxon>Metazoa</taxon>
        <taxon>Ecdysozoa</taxon>
        <taxon>Arthropoda</taxon>
        <taxon>Hexapoda</taxon>
        <taxon>Insecta</taxon>
        <taxon>Pterygota</taxon>
        <taxon>Palaeoptera</taxon>
        <taxon>Ephemeroptera</taxon>
        <taxon>Pisciforma</taxon>
        <taxon>Baetidae</taxon>
        <taxon>Cloeon</taxon>
    </lineage>
</organism>
<dbReference type="InterPro" id="IPR038648">
    <property type="entry name" value="PHR_sf"/>
</dbReference>
<dbReference type="InterPro" id="IPR011705">
    <property type="entry name" value="BACK"/>
</dbReference>
<dbReference type="InterPro" id="IPR011333">
    <property type="entry name" value="SKP1/BTB/POZ_sf"/>
</dbReference>
<feature type="region of interest" description="Disordered" evidence="1">
    <location>
        <begin position="17"/>
        <end position="39"/>
    </location>
</feature>
<dbReference type="Gene3D" id="2.60.120.820">
    <property type="entry name" value="PHR domain"/>
    <property type="match status" value="1"/>
</dbReference>
<feature type="compositionally biased region" description="Basic and acidic residues" evidence="1">
    <location>
        <begin position="19"/>
        <end position="36"/>
    </location>
</feature>
<evidence type="ECO:0000313" key="3">
    <source>
        <dbReference type="EMBL" id="CAB3363189.1"/>
    </source>
</evidence>
<dbReference type="SMART" id="SM00225">
    <property type="entry name" value="BTB"/>
    <property type="match status" value="1"/>
</dbReference>
<gene>
    <name evidence="3" type="ORF">CLODIP_2_CD14851</name>
</gene>
<dbReference type="SUPFAM" id="SSF54695">
    <property type="entry name" value="POZ domain"/>
    <property type="match status" value="1"/>
</dbReference>
<name>A0A8S1CD35_9INSE</name>
<dbReference type="Pfam" id="PF07707">
    <property type="entry name" value="BACK"/>
    <property type="match status" value="1"/>
</dbReference>
<dbReference type="EMBL" id="CADEPI010000011">
    <property type="protein sequence ID" value="CAB3363189.1"/>
    <property type="molecule type" value="Genomic_DNA"/>
</dbReference>
<dbReference type="Gene3D" id="3.30.710.10">
    <property type="entry name" value="Potassium Channel Kv1.1, Chain A"/>
    <property type="match status" value="1"/>
</dbReference>
<dbReference type="Gene3D" id="1.25.40.420">
    <property type="match status" value="1"/>
</dbReference>
<dbReference type="PROSITE" id="PS50097">
    <property type="entry name" value="BTB"/>
    <property type="match status" value="1"/>
</dbReference>
<dbReference type="Pfam" id="PF00651">
    <property type="entry name" value="BTB"/>
    <property type="match status" value="1"/>
</dbReference>
<dbReference type="GO" id="GO:0022008">
    <property type="term" value="P:neurogenesis"/>
    <property type="evidence" value="ECO:0007669"/>
    <property type="project" value="TreeGrafter"/>
</dbReference>
<dbReference type="PANTHER" id="PTHR45774">
    <property type="entry name" value="BTB/POZ DOMAIN-CONTAINING"/>
    <property type="match status" value="1"/>
</dbReference>
<keyword evidence="4" id="KW-1185">Reference proteome</keyword>
<reference evidence="3 4" key="1">
    <citation type="submission" date="2020-04" db="EMBL/GenBank/DDBJ databases">
        <authorList>
            <person name="Alioto T."/>
            <person name="Alioto T."/>
            <person name="Gomez Garrido J."/>
        </authorList>
    </citation>
    <scope>NUCLEOTIDE SEQUENCE [LARGE SCALE GENOMIC DNA]</scope>
</reference>
<proteinExistence type="predicted"/>
<dbReference type="Proteomes" id="UP000494165">
    <property type="component" value="Unassembled WGS sequence"/>
</dbReference>
<evidence type="ECO:0000256" key="1">
    <source>
        <dbReference type="SAM" id="MobiDB-lite"/>
    </source>
</evidence>
<dbReference type="GO" id="GO:0000932">
    <property type="term" value="C:P-body"/>
    <property type="evidence" value="ECO:0007669"/>
    <property type="project" value="TreeGrafter"/>
</dbReference>
<evidence type="ECO:0000259" key="2">
    <source>
        <dbReference type="PROSITE" id="PS50097"/>
    </source>
</evidence>
<accession>A0A8S1CD35</accession>
<sequence length="515" mass="59854">MFYRELLPIYYFKGTTMEDSSRSSRDDDQSKELVSEEEREEDDDEFFILRKRLKFQDISTEFAVFDWQNHKSQWSRDTTLLLWKAEGTDCTFLVGSGRHDKKEVIKCHRIVLSYASNVFASMLYGPLSGNEEVIEVPDIERDTFKLMTNFFYTDKLEPSGVDSGLALLYAAQKYLLTNLQQECYLYLMDNLRPDNILKCYEFADEIGYSNLKDTCFKVVCDSCETILCHPSFEDIKFSTLAAIANEDNLNLDSEANLIAAAFRWAEKEASRKKRNIEPLQLRNVLGSILPKFRFLTMSPDDFTERFIHVNYFTLEEKNSLLVNIISRDKLPMPRGFSESDKTRKAKFLKKPKFCFYDGITNAPTGEMLFHSSDCDLNRLECIIKFSCDKGVRLIGVSLPERVSGNDKVIYDWDNDDEFYIEDVEIVIHAENHHLLHQEVYKEKVQRPGINRFNFSHPIVIDAGKVYKMSVTFNESGCYTNSEQMCEVYQGYDISLRNTATSKRLQLVKALHYSLF</sequence>
<dbReference type="InterPro" id="IPR000210">
    <property type="entry name" value="BTB/POZ_dom"/>
</dbReference>